<comment type="cofactor">
    <cofactor evidence="2">
        <name>pyridoxal 5'-phosphate</name>
        <dbReference type="ChEBI" id="CHEBI:597326"/>
    </cofactor>
</comment>
<dbReference type="PANTHER" id="PTHR48078:SF11">
    <property type="entry name" value="THREONINE DEHYDRATASE, MITOCHONDRIAL"/>
    <property type="match status" value="1"/>
</dbReference>
<keyword evidence="8" id="KW-0677">Repeat</keyword>
<dbReference type="GO" id="GO:0009097">
    <property type="term" value="P:isoleucine biosynthetic process"/>
    <property type="evidence" value="ECO:0007669"/>
    <property type="project" value="UniProtKB-KW"/>
</dbReference>
<dbReference type="InterPro" id="IPR050147">
    <property type="entry name" value="Ser/Thr_Dehydratase"/>
</dbReference>
<protein>
    <recommendedName>
        <fullName evidence="5">threonine ammonia-lyase</fullName>
        <ecNumber evidence="5">4.3.1.19</ecNumber>
    </recommendedName>
</protein>
<name>A0A484LFE0_9ASTE</name>
<feature type="compositionally biased region" description="Low complexity" evidence="12">
    <location>
        <begin position="62"/>
        <end position="76"/>
    </location>
</feature>
<feature type="domain" description="Tryptophan synthase beta chain-like PALP" evidence="13">
    <location>
        <begin position="149"/>
        <end position="345"/>
    </location>
</feature>
<dbReference type="EMBL" id="OOIL02001415">
    <property type="protein sequence ID" value="VFQ75050.1"/>
    <property type="molecule type" value="Genomic_DNA"/>
</dbReference>
<evidence type="ECO:0000256" key="7">
    <source>
        <dbReference type="ARBA" id="ARBA00022624"/>
    </source>
</evidence>
<proteinExistence type="inferred from homology"/>
<comment type="similarity">
    <text evidence="4">Belongs to the serine/threonine dehydratase family.</text>
</comment>
<evidence type="ECO:0000256" key="9">
    <source>
        <dbReference type="ARBA" id="ARBA00022898"/>
    </source>
</evidence>
<dbReference type="OrthoDB" id="4418812at2759"/>
<evidence type="ECO:0000256" key="2">
    <source>
        <dbReference type="ARBA" id="ARBA00001933"/>
    </source>
</evidence>
<evidence type="ECO:0000256" key="11">
    <source>
        <dbReference type="ARBA" id="ARBA00023304"/>
    </source>
</evidence>
<feature type="region of interest" description="Disordered" evidence="12">
    <location>
        <begin position="56"/>
        <end position="76"/>
    </location>
</feature>
<dbReference type="AlphaFoldDB" id="A0A484LFE0"/>
<keyword evidence="7" id="KW-0412">Isoleucine biosynthesis</keyword>
<evidence type="ECO:0000256" key="10">
    <source>
        <dbReference type="ARBA" id="ARBA00023239"/>
    </source>
</evidence>
<reference evidence="14 15" key="1">
    <citation type="submission" date="2018-04" db="EMBL/GenBank/DDBJ databases">
        <authorList>
            <person name="Vogel A."/>
        </authorList>
    </citation>
    <scope>NUCLEOTIDE SEQUENCE [LARGE SCALE GENOMIC DNA]</scope>
</reference>
<organism evidence="14 15">
    <name type="scientific">Cuscuta campestris</name>
    <dbReference type="NCBI Taxonomy" id="132261"/>
    <lineage>
        <taxon>Eukaryota</taxon>
        <taxon>Viridiplantae</taxon>
        <taxon>Streptophyta</taxon>
        <taxon>Embryophyta</taxon>
        <taxon>Tracheophyta</taxon>
        <taxon>Spermatophyta</taxon>
        <taxon>Magnoliopsida</taxon>
        <taxon>eudicotyledons</taxon>
        <taxon>Gunneridae</taxon>
        <taxon>Pentapetalae</taxon>
        <taxon>asterids</taxon>
        <taxon>lamiids</taxon>
        <taxon>Solanales</taxon>
        <taxon>Convolvulaceae</taxon>
        <taxon>Cuscuteae</taxon>
        <taxon>Cuscuta</taxon>
        <taxon>Cuscuta subgen. Grammica</taxon>
        <taxon>Cuscuta sect. Cleistogrammica</taxon>
    </lineage>
</organism>
<dbReference type="FunFam" id="3.40.50.1100:FF:000008">
    <property type="entry name" value="L-threonine dehydratase"/>
    <property type="match status" value="1"/>
</dbReference>
<dbReference type="InterPro" id="IPR001926">
    <property type="entry name" value="TrpB-like_PALP"/>
</dbReference>
<dbReference type="SUPFAM" id="SSF53686">
    <property type="entry name" value="Tryptophan synthase beta subunit-like PLP-dependent enzymes"/>
    <property type="match status" value="1"/>
</dbReference>
<keyword evidence="10" id="KW-0456">Lyase</keyword>
<evidence type="ECO:0000313" key="15">
    <source>
        <dbReference type="Proteomes" id="UP000595140"/>
    </source>
</evidence>
<dbReference type="GO" id="GO:0004794">
    <property type="term" value="F:threonine deaminase activity"/>
    <property type="evidence" value="ECO:0007669"/>
    <property type="project" value="UniProtKB-EC"/>
</dbReference>
<keyword evidence="9" id="KW-0663">Pyridoxal phosphate</keyword>
<evidence type="ECO:0000256" key="1">
    <source>
        <dbReference type="ARBA" id="ARBA00001274"/>
    </source>
</evidence>
<evidence type="ECO:0000259" key="13">
    <source>
        <dbReference type="Pfam" id="PF00291"/>
    </source>
</evidence>
<evidence type="ECO:0000256" key="3">
    <source>
        <dbReference type="ARBA" id="ARBA00004810"/>
    </source>
</evidence>
<comment type="pathway">
    <text evidence="3">Amino-acid biosynthesis; L-isoleucine biosynthesis; 2-oxobutanoate from L-threonine: step 1/1.</text>
</comment>
<dbReference type="InterPro" id="IPR036052">
    <property type="entry name" value="TrpB-like_PALP_sf"/>
</dbReference>
<keyword evidence="6" id="KW-0028">Amino-acid biosynthesis</keyword>
<sequence length="360" mass="38622">MEALRFAHTQSPHFHCRIFTPPTFNYTVKSSAADVRRTAPRASSISAAVSRAAAAAEKKPRPAASPELPLVSPSSLTSEPGCVLPKLPSHGENGSLGPSGIEYLTGILSSKVYDVAFESPLQLATNLSRKLGNNIWIKREDLQPQWKSVERLGATVVRVGDTYDEAQACAQKRAQEEGLTFVPPFDHPHVIMGQGTVGKEIMSQAKCCIDAIFVPVGGGGLIAGIAAYVKMVDPDVKIIGVEPNNANAMALSLHHGRRIMLDQVGGFADGVAVKVVGEETFRLCRDLIDGVVFVSRDAICASIRDMFEERRSILEPAGALALAGAEAYCKHYNQKDQNIVVIASGANMNFDRLGQVTDLS</sequence>
<evidence type="ECO:0000256" key="6">
    <source>
        <dbReference type="ARBA" id="ARBA00022605"/>
    </source>
</evidence>
<accession>A0A484LFE0</accession>
<evidence type="ECO:0000256" key="4">
    <source>
        <dbReference type="ARBA" id="ARBA00010869"/>
    </source>
</evidence>
<dbReference type="Pfam" id="PF00291">
    <property type="entry name" value="PALP"/>
    <property type="match status" value="1"/>
</dbReference>
<dbReference type="Gene3D" id="3.40.50.1100">
    <property type="match status" value="3"/>
</dbReference>
<evidence type="ECO:0000256" key="12">
    <source>
        <dbReference type="SAM" id="MobiDB-lite"/>
    </source>
</evidence>
<comment type="catalytic activity">
    <reaction evidence="1">
        <text>L-threonine = 2-oxobutanoate + NH4(+)</text>
        <dbReference type="Rhea" id="RHEA:22108"/>
        <dbReference type="ChEBI" id="CHEBI:16763"/>
        <dbReference type="ChEBI" id="CHEBI:28938"/>
        <dbReference type="ChEBI" id="CHEBI:57926"/>
        <dbReference type="EC" id="4.3.1.19"/>
    </reaction>
</comment>
<dbReference type="GO" id="GO:0006565">
    <property type="term" value="P:L-serine catabolic process"/>
    <property type="evidence" value="ECO:0007669"/>
    <property type="project" value="TreeGrafter"/>
</dbReference>
<evidence type="ECO:0000256" key="8">
    <source>
        <dbReference type="ARBA" id="ARBA00022737"/>
    </source>
</evidence>
<dbReference type="GO" id="GO:0006567">
    <property type="term" value="P:L-threonine catabolic process"/>
    <property type="evidence" value="ECO:0007669"/>
    <property type="project" value="TreeGrafter"/>
</dbReference>
<evidence type="ECO:0000313" key="14">
    <source>
        <dbReference type="EMBL" id="VFQ75050.1"/>
    </source>
</evidence>
<gene>
    <name evidence="14" type="ORF">CCAM_LOCUS16826</name>
</gene>
<keyword evidence="15" id="KW-1185">Reference proteome</keyword>
<dbReference type="GO" id="GO:0003941">
    <property type="term" value="F:L-serine ammonia-lyase activity"/>
    <property type="evidence" value="ECO:0007669"/>
    <property type="project" value="TreeGrafter"/>
</dbReference>
<dbReference type="PANTHER" id="PTHR48078">
    <property type="entry name" value="THREONINE DEHYDRATASE, MITOCHONDRIAL-RELATED"/>
    <property type="match status" value="1"/>
</dbReference>
<dbReference type="Proteomes" id="UP000595140">
    <property type="component" value="Unassembled WGS sequence"/>
</dbReference>
<keyword evidence="11" id="KW-0100">Branched-chain amino acid biosynthesis</keyword>
<evidence type="ECO:0000256" key="5">
    <source>
        <dbReference type="ARBA" id="ARBA00012096"/>
    </source>
</evidence>
<dbReference type="EC" id="4.3.1.19" evidence="5"/>